<evidence type="ECO:0000256" key="2">
    <source>
        <dbReference type="ARBA" id="ARBA00007832"/>
    </source>
</evidence>
<dbReference type="EMBL" id="MASW01000001">
    <property type="protein sequence ID" value="PXY32638.1"/>
    <property type="molecule type" value="Genomic_DNA"/>
</dbReference>
<evidence type="ECO:0000256" key="1">
    <source>
        <dbReference type="ARBA" id="ARBA00004924"/>
    </source>
</evidence>
<comment type="pathway">
    <text evidence="1">Siderophore biosynthesis.</text>
</comment>
<comment type="similarity">
    <text evidence="2">Belongs to the IucA/IucC family.</text>
</comment>
<dbReference type="AlphaFoldDB" id="A0A2V4BBH0"/>
<proteinExistence type="inferred from homology"/>
<feature type="domain" description="Aerobactin siderophore biosynthesis IucA/IucC N-terminal" evidence="3">
    <location>
        <begin position="124"/>
        <end position="341"/>
    </location>
</feature>
<gene>
    <name evidence="5" type="ORF">BAY60_01250</name>
</gene>
<organism evidence="5 6">
    <name type="scientific">Prauserella muralis</name>
    <dbReference type="NCBI Taxonomy" id="588067"/>
    <lineage>
        <taxon>Bacteria</taxon>
        <taxon>Bacillati</taxon>
        <taxon>Actinomycetota</taxon>
        <taxon>Actinomycetes</taxon>
        <taxon>Pseudonocardiales</taxon>
        <taxon>Pseudonocardiaceae</taxon>
        <taxon>Prauserella</taxon>
    </lineage>
</organism>
<name>A0A2V4BBH0_9PSEU</name>
<dbReference type="PANTHER" id="PTHR34384">
    <property type="entry name" value="L-2,3-DIAMINOPROPANOATE--CITRATE LIGASE"/>
    <property type="match status" value="1"/>
</dbReference>
<dbReference type="GO" id="GO:0019290">
    <property type="term" value="P:siderophore biosynthetic process"/>
    <property type="evidence" value="ECO:0007669"/>
    <property type="project" value="InterPro"/>
</dbReference>
<protein>
    <recommendedName>
        <fullName evidence="7">Siderophore synthetase component</fullName>
    </recommendedName>
</protein>
<dbReference type="InterPro" id="IPR007310">
    <property type="entry name" value="Aerobactin_biosyn_IucA/IucC_N"/>
</dbReference>
<dbReference type="Proteomes" id="UP000249915">
    <property type="component" value="Unassembled WGS sequence"/>
</dbReference>
<dbReference type="Pfam" id="PF06276">
    <property type="entry name" value="FhuF"/>
    <property type="match status" value="1"/>
</dbReference>
<evidence type="ECO:0000259" key="3">
    <source>
        <dbReference type="Pfam" id="PF04183"/>
    </source>
</evidence>
<reference evidence="5 6" key="1">
    <citation type="submission" date="2016-07" db="EMBL/GenBank/DDBJ databases">
        <title>Draft genome sequence of Prauserella muralis DSM 45305, isolated from a mould-covered wall in an indoor environment.</title>
        <authorList>
            <person name="Ruckert C."/>
            <person name="Albersmeier A."/>
            <person name="Jiang C.-L."/>
            <person name="Jiang Y."/>
            <person name="Kalinowski J."/>
            <person name="Schneider O."/>
            <person name="Winkler A."/>
            <person name="Zotchev S.B."/>
        </authorList>
    </citation>
    <scope>NUCLEOTIDE SEQUENCE [LARGE SCALE GENOMIC DNA]</scope>
    <source>
        <strain evidence="5 6">DSM 45305</strain>
    </source>
</reference>
<comment type="caution">
    <text evidence="5">The sequence shown here is derived from an EMBL/GenBank/DDBJ whole genome shotgun (WGS) entry which is preliminary data.</text>
</comment>
<sequence length="534" mass="57594">MTDRALATEAVMRDLVDTLIQERLGGFADGVPEGDGWYRVGEVRLRVRDGGALQRHRFAGGPVLHGDRELSPAGLLELVAGGEPYAGQVAGDLRCAVEHAGVVARGTAVRVPHGMPAGERLAALRNRPFHPTSRAAVGWSAAELAEYGTTRDTPLGLDWVAVRADRLRYGSGPGSHELASLLLGEADRERVEATLDPGFRLLPVHPWQFDHVLPREFAAELAAGDVRPVARGVGEFRPTASLRTLATRHPARHVKLPLGIATLGAARLLPPRYLDNGERAEHTMRTILHRDAGLAALVAVCDERTWCGWAGDEFADRPGQLAAQVRTYPADVLDAVPMAAFAVPGTDPGGDPVAFFRRVAEGFCALALGFLRYGVLPELHGQNVAVVLSDGAPARFVLRDHDTLRVHPQWMCEAGVADPGYRVRPGAPQSLRIDEPERLVGYLQTLGLQVNLYGIADALSRHHGITEGTLWHQLRAALTACLDRIPLPEEVRRLLLHAPTWPSRQVLGPLLRQGRSAGVSMPASTGAVPNPLLP</sequence>
<evidence type="ECO:0008006" key="7">
    <source>
        <dbReference type="Google" id="ProtNLM"/>
    </source>
</evidence>
<dbReference type="InterPro" id="IPR022770">
    <property type="entry name" value="IucA/IucC-like_C"/>
</dbReference>
<accession>A0A2V4BBH0</accession>
<dbReference type="Gene3D" id="1.10.510.40">
    <property type="match status" value="1"/>
</dbReference>
<evidence type="ECO:0000259" key="4">
    <source>
        <dbReference type="Pfam" id="PF06276"/>
    </source>
</evidence>
<evidence type="ECO:0000313" key="6">
    <source>
        <dbReference type="Proteomes" id="UP000249915"/>
    </source>
</evidence>
<feature type="domain" description="Aerobactin siderophore biosynthesis IucA/IucC-like C-terminal" evidence="4">
    <location>
        <begin position="370"/>
        <end position="507"/>
    </location>
</feature>
<evidence type="ECO:0000313" key="5">
    <source>
        <dbReference type="EMBL" id="PXY32638.1"/>
    </source>
</evidence>
<dbReference type="Pfam" id="PF04183">
    <property type="entry name" value="IucA_IucC"/>
    <property type="match status" value="1"/>
</dbReference>
<keyword evidence="6" id="KW-1185">Reference proteome</keyword>
<dbReference type="PANTHER" id="PTHR34384:SF6">
    <property type="entry name" value="STAPHYLOFERRIN B SYNTHASE"/>
    <property type="match status" value="1"/>
</dbReference>
<dbReference type="InterPro" id="IPR037455">
    <property type="entry name" value="LucA/IucC-like"/>
</dbReference>
<dbReference type="GO" id="GO:0016881">
    <property type="term" value="F:acid-amino acid ligase activity"/>
    <property type="evidence" value="ECO:0007669"/>
    <property type="project" value="UniProtKB-ARBA"/>
</dbReference>